<sequence>MTLGSVTFEMKGLVKSESDNFVLVQHDNLYQVFERDSDSPFIVYDDETKQLNYLNKNVYSADNQNKARAIYEKLQIIKNNRTF</sequence>
<evidence type="ECO:0000313" key="1">
    <source>
        <dbReference type="EMBL" id="AIX12617.1"/>
    </source>
</evidence>
<dbReference type="Proteomes" id="UP000032686">
    <property type="component" value="Segment"/>
</dbReference>
<dbReference type="OrthoDB" id="20766at10239"/>
<dbReference type="RefSeq" id="YP_009147771.1">
    <property type="nucleotide sequence ID" value="NC_027341.1"/>
</dbReference>
<dbReference type="KEGG" id="vg:24722380"/>
<proteinExistence type="predicted"/>
<gene>
    <name evidence="1" type="ORF">WRP3_114</name>
</gene>
<dbReference type="EMBL" id="KM677185">
    <property type="protein sequence ID" value="AIX12617.1"/>
    <property type="molecule type" value="Genomic_DNA"/>
</dbReference>
<evidence type="ECO:0000313" key="2">
    <source>
        <dbReference type="Proteomes" id="UP000032686"/>
    </source>
</evidence>
<organism evidence="1 2">
    <name type="scientific">Lactococcus phage WRP3</name>
    <dbReference type="NCBI Taxonomy" id="1560313"/>
    <lineage>
        <taxon>Viruses</taxon>
        <taxon>Duplodnaviria</taxon>
        <taxon>Heunggongvirae</taxon>
        <taxon>Uroviricota</taxon>
        <taxon>Caudoviricetes</taxon>
        <taxon>Audreyjarvisvirus</taxon>
        <taxon>Audreyjarvisvirus WRP3</taxon>
    </lineage>
</organism>
<name>A0A0D3MSW8_9CAUD</name>
<protein>
    <submittedName>
        <fullName evidence="1">Uncharacterized protein</fullName>
    </submittedName>
</protein>
<dbReference type="GeneID" id="24722380"/>
<keyword evidence="2" id="KW-1185">Reference proteome</keyword>
<reference evidence="1 2" key="1">
    <citation type="journal article" date="2015" name="Appl. Environ. Microbiol.">
        <title>Lactococcal 949 group phages recognize a carbohydrate receptor on the host cell surface.</title>
        <authorList>
            <person name="Mahony J."/>
            <person name="Randazzo W."/>
            <person name="Neve H."/>
            <person name="Settanni L."/>
            <person name="van Sinderen D."/>
        </authorList>
    </citation>
    <scope>NUCLEOTIDE SEQUENCE [LARGE SCALE GENOMIC DNA]</scope>
    <source>
        <strain evidence="1">WRP3</strain>
    </source>
</reference>
<accession>A0A0D3MSW8</accession>